<evidence type="ECO:0000313" key="3">
    <source>
        <dbReference type="EMBL" id="PIQ68774.1"/>
    </source>
</evidence>
<name>A0A2H0KEF2_9BACT</name>
<comment type="caution">
    <text evidence="3">The sequence shown here is derived from an EMBL/GenBank/DDBJ whole genome shotgun (WGS) entry which is preliminary data.</text>
</comment>
<dbReference type="Gene3D" id="3.30.2310.20">
    <property type="entry name" value="RelE-like"/>
    <property type="match status" value="1"/>
</dbReference>
<dbReference type="Proteomes" id="UP000229342">
    <property type="component" value="Unassembled WGS sequence"/>
</dbReference>
<keyword evidence="2" id="KW-1277">Toxin-antitoxin system</keyword>
<accession>A0A2H0KEF2</accession>
<reference evidence="3 4" key="1">
    <citation type="submission" date="2017-09" db="EMBL/GenBank/DDBJ databases">
        <title>Depth-based differentiation of microbial function through sediment-hosted aquifers and enrichment of novel symbionts in the deep terrestrial subsurface.</title>
        <authorList>
            <person name="Probst A.J."/>
            <person name="Ladd B."/>
            <person name="Jarett J.K."/>
            <person name="Geller-Mcgrath D.E."/>
            <person name="Sieber C.M."/>
            <person name="Emerson J.B."/>
            <person name="Anantharaman K."/>
            <person name="Thomas B.C."/>
            <person name="Malmstrom R."/>
            <person name="Stieglmeier M."/>
            <person name="Klingl A."/>
            <person name="Woyke T."/>
            <person name="Ryan C.M."/>
            <person name="Banfield J.F."/>
        </authorList>
    </citation>
    <scope>NUCLEOTIDE SEQUENCE [LARGE SCALE GENOMIC DNA]</scope>
    <source>
        <strain evidence="3">CG11_big_fil_rev_8_21_14_0_20_46_11</strain>
    </source>
</reference>
<dbReference type="InterPro" id="IPR007712">
    <property type="entry name" value="RelE/ParE_toxin"/>
</dbReference>
<dbReference type="EMBL" id="PCVG01000029">
    <property type="protein sequence ID" value="PIQ68774.1"/>
    <property type="molecule type" value="Genomic_DNA"/>
</dbReference>
<organism evidence="3 4">
    <name type="scientific">Candidatus Taylorbacteria bacterium CG11_big_fil_rev_8_21_14_0_20_46_11</name>
    <dbReference type="NCBI Taxonomy" id="1975025"/>
    <lineage>
        <taxon>Bacteria</taxon>
        <taxon>Candidatus Tayloriibacteriota</taxon>
    </lineage>
</organism>
<evidence type="ECO:0000256" key="1">
    <source>
        <dbReference type="ARBA" id="ARBA00006226"/>
    </source>
</evidence>
<gene>
    <name evidence="3" type="ORF">COV91_02385</name>
</gene>
<dbReference type="PANTHER" id="PTHR35601:SF1">
    <property type="entry name" value="TOXIN RELE"/>
    <property type="match status" value="1"/>
</dbReference>
<dbReference type="AlphaFoldDB" id="A0A2H0KEF2"/>
<dbReference type="InterPro" id="IPR035093">
    <property type="entry name" value="RelE/ParE_toxin_dom_sf"/>
</dbReference>
<dbReference type="SUPFAM" id="SSF143011">
    <property type="entry name" value="RelE-like"/>
    <property type="match status" value="1"/>
</dbReference>
<proteinExistence type="inferred from homology"/>
<sequence length="101" mass="11705">MRELGETSANNNFLRYHPAVVSHDIPRLDFETGQRIKKVIKNKLAINPLLYGSPLHGILKRLFKIRVGDFRIIYAIEKSSATILVIDHRKDVYRTAEARLY</sequence>
<dbReference type="PANTHER" id="PTHR35601">
    <property type="entry name" value="TOXIN RELE"/>
    <property type="match status" value="1"/>
</dbReference>
<comment type="similarity">
    <text evidence="1">Belongs to the RelE toxin family.</text>
</comment>
<evidence type="ECO:0000313" key="4">
    <source>
        <dbReference type="Proteomes" id="UP000229342"/>
    </source>
</evidence>
<protein>
    <submittedName>
        <fullName evidence="3">Addiction module antitoxin RelB</fullName>
    </submittedName>
</protein>
<dbReference type="Pfam" id="PF05016">
    <property type="entry name" value="ParE_toxin"/>
    <property type="match status" value="1"/>
</dbReference>
<evidence type="ECO:0000256" key="2">
    <source>
        <dbReference type="ARBA" id="ARBA00022649"/>
    </source>
</evidence>